<dbReference type="RefSeq" id="WP_354699172.1">
    <property type="nucleotide sequence ID" value="NZ_CP114014.1"/>
</dbReference>
<name>A0AAU7B290_9ACTN</name>
<reference evidence="1" key="1">
    <citation type="submission" date="2022-12" db="EMBL/GenBank/DDBJ databases">
        <title>Paraconexibacter alkalitolerans sp. nov. and Baekduia alba sp. nov., isolated from soil and emended description of the genera Paraconexibacter (Chun et al., 2020) and Baekduia (An et al., 2020).</title>
        <authorList>
            <person name="Vieira S."/>
            <person name="Huber K.J."/>
            <person name="Geppert A."/>
            <person name="Wolf J."/>
            <person name="Neumann-Schaal M."/>
            <person name="Muesken M."/>
            <person name="Overmann J."/>
        </authorList>
    </citation>
    <scope>NUCLEOTIDE SEQUENCE</scope>
    <source>
        <strain evidence="1">AEG42_29</strain>
    </source>
</reference>
<gene>
    <name evidence="1" type="ORF">DSM112329_04880</name>
</gene>
<organism evidence="1">
    <name type="scientific">Paraconexibacter sp. AEG42_29</name>
    <dbReference type="NCBI Taxonomy" id="2997339"/>
    <lineage>
        <taxon>Bacteria</taxon>
        <taxon>Bacillati</taxon>
        <taxon>Actinomycetota</taxon>
        <taxon>Thermoleophilia</taxon>
        <taxon>Solirubrobacterales</taxon>
        <taxon>Paraconexibacteraceae</taxon>
        <taxon>Paraconexibacter</taxon>
    </lineage>
</organism>
<sequence>MYDERTELIHVSIPGSSHDPRDRREPPPGVVFHYVPEFHPDDVTVHRGIPVTSVARTLVDCAEDATPDELRGMFARAYEQGILDLDAVDACLQRIEWRPSLPLVRRVLEEFRGLVEAIEEGPGSGC</sequence>
<dbReference type="AlphaFoldDB" id="A0AAU7B290"/>
<proteinExistence type="predicted"/>
<accession>A0AAU7B290</accession>
<protein>
    <submittedName>
        <fullName evidence="1">Uncharacterized protein</fullName>
    </submittedName>
</protein>
<dbReference type="KEGG" id="parq:DSM112329_04880"/>
<dbReference type="EMBL" id="CP114014">
    <property type="protein sequence ID" value="XAY07986.1"/>
    <property type="molecule type" value="Genomic_DNA"/>
</dbReference>
<evidence type="ECO:0000313" key="1">
    <source>
        <dbReference type="EMBL" id="XAY07986.1"/>
    </source>
</evidence>